<feature type="transmembrane region" description="Helical" evidence="1">
    <location>
        <begin position="201"/>
        <end position="218"/>
    </location>
</feature>
<evidence type="ECO:0000313" key="2">
    <source>
        <dbReference type="EMBL" id="QSE96038.1"/>
    </source>
</evidence>
<feature type="transmembrane region" description="Helical" evidence="1">
    <location>
        <begin position="106"/>
        <end position="127"/>
    </location>
</feature>
<keyword evidence="1" id="KW-0472">Membrane</keyword>
<feature type="transmembrane region" description="Helical" evidence="1">
    <location>
        <begin position="16"/>
        <end position="35"/>
    </location>
</feature>
<proteinExistence type="predicted"/>
<dbReference type="PANTHER" id="PTHR39419">
    <property type="entry name" value="SLL0814 PROTEIN"/>
    <property type="match status" value="1"/>
</dbReference>
<name>A0A974WEQ3_9BACT</name>
<accession>A0A974WEQ3</accession>
<dbReference type="InterPro" id="IPR007354">
    <property type="entry name" value="CruF-like"/>
</dbReference>
<reference evidence="2" key="1">
    <citation type="submission" date="2021-02" db="EMBL/GenBank/DDBJ databases">
        <title>Fulvivirga sp. S481 isolated from sea water.</title>
        <authorList>
            <person name="Bae S.S."/>
            <person name="Baek K."/>
        </authorList>
    </citation>
    <scope>NUCLEOTIDE SEQUENCE</scope>
    <source>
        <strain evidence="2">S481</strain>
    </source>
</reference>
<gene>
    <name evidence="2" type="ORF">JR347_10460</name>
</gene>
<feature type="transmembrane region" description="Helical" evidence="1">
    <location>
        <begin position="67"/>
        <end position="86"/>
    </location>
</feature>
<dbReference type="Pfam" id="PF04240">
    <property type="entry name" value="Caroten_synth"/>
    <property type="match status" value="1"/>
</dbReference>
<dbReference type="Proteomes" id="UP000662783">
    <property type="component" value="Chromosome"/>
</dbReference>
<keyword evidence="1" id="KW-1133">Transmembrane helix</keyword>
<dbReference type="AlphaFoldDB" id="A0A974WEQ3"/>
<dbReference type="EMBL" id="CP070608">
    <property type="protein sequence ID" value="QSE96038.1"/>
    <property type="molecule type" value="Genomic_DNA"/>
</dbReference>
<keyword evidence="3" id="KW-1185">Reference proteome</keyword>
<feature type="transmembrane region" description="Helical" evidence="1">
    <location>
        <begin position="134"/>
        <end position="151"/>
    </location>
</feature>
<evidence type="ECO:0000313" key="3">
    <source>
        <dbReference type="Proteomes" id="UP000662783"/>
    </source>
</evidence>
<feature type="transmembrane region" description="Helical" evidence="1">
    <location>
        <begin position="171"/>
        <end position="189"/>
    </location>
</feature>
<dbReference type="RefSeq" id="WP_205720551.1">
    <property type="nucleotide sequence ID" value="NZ_CP070608.1"/>
</dbReference>
<organism evidence="2 3">
    <name type="scientific">Fulvivirga lutea</name>
    <dbReference type="NCBI Taxonomy" id="2810512"/>
    <lineage>
        <taxon>Bacteria</taxon>
        <taxon>Pseudomonadati</taxon>
        <taxon>Bacteroidota</taxon>
        <taxon>Cytophagia</taxon>
        <taxon>Cytophagales</taxon>
        <taxon>Fulvivirgaceae</taxon>
        <taxon>Fulvivirga</taxon>
    </lineage>
</organism>
<evidence type="ECO:0000256" key="1">
    <source>
        <dbReference type="SAM" id="Phobius"/>
    </source>
</evidence>
<keyword evidence="1" id="KW-0812">Transmembrane</keyword>
<feature type="transmembrane region" description="Helical" evidence="1">
    <location>
        <begin position="41"/>
        <end position="60"/>
    </location>
</feature>
<dbReference type="PANTHER" id="PTHR39419:SF1">
    <property type="entry name" value="SLL0814 PROTEIN"/>
    <property type="match status" value="1"/>
</dbReference>
<dbReference type="KEGG" id="fuv:JR347_10460"/>
<protein>
    <submittedName>
        <fullName evidence="2">Carotenoid biosynthesis protein</fullName>
    </submittedName>
</protein>
<sequence length="220" mass="25282">MIDYILHRSKYVTPKALVLAFVWIVHLAGIIGITLGYQEWFISKTNFNLILLCILSVVYFPVDNLKVLLGLFLMFTIGFFSEWLGVNYGLIFGDYHYGNNLGIKVGGVPLLIGMNWALLTIITGALAQKIFTNKLLRVITATLLMLVLDVFLENSAPIFDFWYWHLGYPPLQNYIGWFAVALILQVIYLKLRIKGDSTFSLHLYAAQLIFFVYFYGFYHL</sequence>